<reference evidence="2 3" key="1">
    <citation type="journal article" date="2013" name="Genome Announc.">
        <title>Draft Genome Sequence of Cesiribacter andamanensis Strain AMV16T, Isolated from a Soil Sample from a Mud Volcano in the Andaman Islands, India.</title>
        <authorList>
            <person name="Shivaji S."/>
            <person name="Ara S."/>
            <person name="Begum Z."/>
            <person name="Srinivas T.N."/>
            <person name="Singh A."/>
            <person name="Kumar Pinnaka A."/>
        </authorList>
    </citation>
    <scope>NUCLEOTIDE SEQUENCE [LARGE SCALE GENOMIC DNA]</scope>
    <source>
        <strain evidence="2 3">AMV16</strain>
    </source>
</reference>
<dbReference type="EMBL" id="AODQ01000032">
    <property type="protein sequence ID" value="EMR03184.1"/>
    <property type="molecule type" value="Genomic_DNA"/>
</dbReference>
<dbReference type="AlphaFoldDB" id="M7NXS1"/>
<evidence type="ECO:0000313" key="3">
    <source>
        <dbReference type="Proteomes" id="UP000011910"/>
    </source>
</evidence>
<comment type="caution">
    <text evidence="2">The sequence shown here is derived from an EMBL/GenBank/DDBJ whole genome shotgun (WGS) entry which is preliminary data.</text>
</comment>
<protein>
    <submittedName>
        <fullName evidence="2">Uncharacterized protein</fullName>
    </submittedName>
</protein>
<evidence type="ECO:0000256" key="1">
    <source>
        <dbReference type="SAM" id="MobiDB-lite"/>
    </source>
</evidence>
<keyword evidence="3" id="KW-1185">Reference proteome</keyword>
<dbReference type="STRING" id="1279009.ADICEAN_01662"/>
<proteinExistence type="predicted"/>
<feature type="compositionally biased region" description="Basic and acidic residues" evidence="1">
    <location>
        <begin position="57"/>
        <end position="70"/>
    </location>
</feature>
<gene>
    <name evidence="2" type="ORF">ADICEAN_01662</name>
</gene>
<organism evidence="2 3">
    <name type="scientific">Cesiribacter andamanensis AMV16</name>
    <dbReference type="NCBI Taxonomy" id="1279009"/>
    <lineage>
        <taxon>Bacteria</taxon>
        <taxon>Pseudomonadati</taxon>
        <taxon>Bacteroidota</taxon>
        <taxon>Cytophagia</taxon>
        <taxon>Cytophagales</taxon>
        <taxon>Cesiribacteraceae</taxon>
        <taxon>Cesiribacter</taxon>
    </lineage>
</organism>
<evidence type="ECO:0000313" key="2">
    <source>
        <dbReference type="EMBL" id="EMR03184.1"/>
    </source>
</evidence>
<sequence>MASTVLKRKKLKNRLKTKKRATMLKQLGARPAIKKVDIEEIKATFTKQDAPTKKQAAKKEEAKEEATDKE</sequence>
<dbReference type="Proteomes" id="UP000011910">
    <property type="component" value="Unassembled WGS sequence"/>
</dbReference>
<accession>M7NXS1</accession>
<name>M7NXS1_9BACT</name>
<feature type="region of interest" description="Disordered" evidence="1">
    <location>
        <begin position="44"/>
        <end position="70"/>
    </location>
</feature>